<dbReference type="InterPro" id="IPR000408">
    <property type="entry name" value="Reg_chr_condens"/>
</dbReference>
<feature type="repeat" description="RCC1" evidence="6">
    <location>
        <begin position="204"/>
        <end position="263"/>
    </location>
</feature>
<dbReference type="InterPro" id="IPR051210">
    <property type="entry name" value="Ub_ligase/GEF_domain"/>
</dbReference>
<dbReference type="InterPro" id="IPR001965">
    <property type="entry name" value="Znf_PHD"/>
</dbReference>
<keyword evidence="2" id="KW-0677">Repeat</keyword>
<dbReference type="PROSITE" id="PS01359">
    <property type="entry name" value="ZF_PHD_1"/>
    <property type="match status" value="1"/>
</dbReference>
<dbReference type="PRINTS" id="PR00633">
    <property type="entry name" value="RCCNDNSATION"/>
</dbReference>
<evidence type="ECO:0000256" key="5">
    <source>
        <dbReference type="PROSITE-ProRule" id="PRU00146"/>
    </source>
</evidence>
<evidence type="ECO:0000256" key="2">
    <source>
        <dbReference type="ARBA" id="ARBA00022737"/>
    </source>
</evidence>
<feature type="compositionally biased region" description="Low complexity" evidence="8">
    <location>
        <begin position="699"/>
        <end position="716"/>
    </location>
</feature>
<feature type="repeat" description="RCC1" evidence="6">
    <location>
        <begin position="138"/>
        <end position="191"/>
    </location>
</feature>
<keyword evidence="7" id="KW-0175">Coiled coil</keyword>
<accession>A0AAD5M4B8</accession>
<evidence type="ECO:0000256" key="7">
    <source>
        <dbReference type="SAM" id="Coils"/>
    </source>
</evidence>
<dbReference type="Gene3D" id="3.30.40.10">
    <property type="entry name" value="Zinc/RING finger domain, C3HC4 (zinc finger)"/>
    <property type="match status" value="1"/>
</dbReference>
<evidence type="ECO:0000256" key="4">
    <source>
        <dbReference type="ARBA" id="ARBA00022833"/>
    </source>
</evidence>
<feature type="domain" description="PHD-type" evidence="9">
    <location>
        <begin position="12"/>
        <end position="75"/>
    </location>
</feature>
<keyword evidence="4" id="KW-0862">Zinc</keyword>
<evidence type="ECO:0000256" key="6">
    <source>
        <dbReference type="PROSITE-ProRule" id="PRU00235"/>
    </source>
</evidence>
<dbReference type="Pfam" id="PF00628">
    <property type="entry name" value="PHD"/>
    <property type="match status" value="1"/>
</dbReference>
<dbReference type="PANTHER" id="PTHR22870">
    <property type="entry name" value="REGULATOR OF CHROMOSOME CONDENSATION"/>
    <property type="match status" value="1"/>
</dbReference>
<dbReference type="Pfam" id="PF00415">
    <property type="entry name" value="RCC1"/>
    <property type="match status" value="5"/>
</dbReference>
<dbReference type="InterPro" id="IPR019786">
    <property type="entry name" value="Zinc_finger_PHD-type_CS"/>
</dbReference>
<dbReference type="InterPro" id="IPR009091">
    <property type="entry name" value="RCC1/BLIP-II"/>
</dbReference>
<dbReference type="AlphaFoldDB" id="A0AAD5M4B8"/>
<keyword evidence="1" id="KW-0479">Metal-binding</keyword>
<feature type="repeat" description="RCC1" evidence="6">
    <location>
        <begin position="321"/>
        <end position="372"/>
    </location>
</feature>
<keyword evidence="3 5" id="KW-0863">Zinc-finger</keyword>
<feature type="region of interest" description="Disordered" evidence="8">
    <location>
        <begin position="695"/>
        <end position="720"/>
    </location>
</feature>
<dbReference type="PROSITE" id="PS50012">
    <property type="entry name" value="RCC1_3"/>
    <property type="match status" value="5"/>
</dbReference>
<evidence type="ECO:0000313" key="11">
    <source>
        <dbReference type="Proteomes" id="UP001209570"/>
    </source>
</evidence>
<name>A0AAD5M4B8_PYTIN</name>
<feature type="repeat" description="RCC1" evidence="6">
    <location>
        <begin position="87"/>
        <end position="128"/>
    </location>
</feature>
<dbReference type="SMART" id="SM00249">
    <property type="entry name" value="PHD"/>
    <property type="match status" value="1"/>
</dbReference>
<evidence type="ECO:0000256" key="1">
    <source>
        <dbReference type="ARBA" id="ARBA00022723"/>
    </source>
</evidence>
<dbReference type="PROSITE" id="PS50016">
    <property type="entry name" value="ZF_PHD_2"/>
    <property type="match status" value="1"/>
</dbReference>
<proteinExistence type="predicted"/>
<dbReference type="InterPro" id="IPR019787">
    <property type="entry name" value="Znf_PHD-finger"/>
</dbReference>
<dbReference type="SUPFAM" id="SSF50985">
    <property type="entry name" value="RCC1/BLIP-II"/>
    <property type="match status" value="1"/>
</dbReference>
<feature type="repeat" description="RCC1" evidence="6">
    <location>
        <begin position="264"/>
        <end position="320"/>
    </location>
</feature>
<evidence type="ECO:0000256" key="8">
    <source>
        <dbReference type="SAM" id="MobiDB-lite"/>
    </source>
</evidence>
<dbReference type="Gene3D" id="2.130.10.30">
    <property type="entry name" value="Regulator of chromosome condensation 1/beta-lactamase-inhibitor protein II"/>
    <property type="match status" value="2"/>
</dbReference>
<organism evidence="10 11">
    <name type="scientific">Pythium insidiosum</name>
    <name type="common">Pythiosis disease agent</name>
    <dbReference type="NCBI Taxonomy" id="114742"/>
    <lineage>
        <taxon>Eukaryota</taxon>
        <taxon>Sar</taxon>
        <taxon>Stramenopiles</taxon>
        <taxon>Oomycota</taxon>
        <taxon>Peronosporomycetes</taxon>
        <taxon>Pythiales</taxon>
        <taxon>Pythiaceae</taxon>
        <taxon>Pythium</taxon>
    </lineage>
</organism>
<dbReference type="Proteomes" id="UP001209570">
    <property type="component" value="Unassembled WGS sequence"/>
</dbReference>
<evidence type="ECO:0000259" key="9">
    <source>
        <dbReference type="PROSITE" id="PS50016"/>
    </source>
</evidence>
<dbReference type="InterPro" id="IPR013083">
    <property type="entry name" value="Znf_RING/FYVE/PHD"/>
</dbReference>
<evidence type="ECO:0000313" key="10">
    <source>
        <dbReference type="EMBL" id="KAJ0404008.1"/>
    </source>
</evidence>
<evidence type="ECO:0000256" key="3">
    <source>
        <dbReference type="ARBA" id="ARBA00022771"/>
    </source>
</evidence>
<dbReference type="GO" id="GO:0008270">
    <property type="term" value="F:zinc ion binding"/>
    <property type="evidence" value="ECO:0007669"/>
    <property type="project" value="UniProtKB-KW"/>
</dbReference>
<sequence length="728" mass="77434">MAGSKAPVEMSDDACRVCRKDDDDAFLVLCDGCDKPFHTYCHAGCTCCHQKPKGNFNRKPAVPDGDWFCKFCAGHLPPLDEGAPAVTSVFAWGDNEDGQLGLGETDDIAVSVPRRVHALDGIGVLQLADFCLAVTTRGHAYTWGNGEFGQLGHQENKNKKVPKKISALRELEIPVELGHCGGDFLLMTSGEPVDDSQFNTQQRGVFMSMGANTHGQLGDGSGRNQWVPQQLNKGSSETTASLAKEVVSQVACGAQHTIVLLQSGLVMGMGDNEFGQVGVGREGDESKTIELPRELTALQTVGKIRQVACGDSHSVALSLSGDVFTWGKGQYGQLGLGGDKRTTVDLPTKVQGLPAIKAVYAGPNQVFAIEFTDGVPEDETAQKAPAQQQISKKRGAPARKSGKAPTTQFATYAPQQQQQMQGRAGSMGFAGQFATTGRVGSSSSMSSPVPIHAWTPPSPLEQQYFDMLFTMADEERRGAIGGRIAVTFFSRSNVDKALLREGGEAVGLFSKSGLDRMATSRPFLSDEAEAQAVQQLDDRNEELTKALQDAERKQVALEQLCEKLRELDQLRHELVTLSLKRDKMRAAATTPITPAENPADALTRQTVEQSLRALIDNEKAAIQRMQGEIAAFEKELQSSAASLPATSASVAGFATNTAKPAAAPAVASFGGFGDFANALPAVEPTPPVDFQSFSAFGDAPSNSPAEPVASAPAPSSTGGFDAFDAFNF</sequence>
<dbReference type="PROSITE" id="PS00626">
    <property type="entry name" value="RCC1_2"/>
    <property type="match status" value="2"/>
</dbReference>
<dbReference type="SUPFAM" id="SSF57903">
    <property type="entry name" value="FYVE/PHD zinc finger"/>
    <property type="match status" value="1"/>
</dbReference>
<feature type="region of interest" description="Disordered" evidence="8">
    <location>
        <begin position="378"/>
        <end position="406"/>
    </location>
</feature>
<dbReference type="PANTHER" id="PTHR22870:SF466">
    <property type="entry name" value="ANKYRIN REPEAT-CONTAINING PROTEIN"/>
    <property type="match status" value="1"/>
</dbReference>
<feature type="compositionally biased region" description="Basic residues" evidence="8">
    <location>
        <begin position="391"/>
        <end position="402"/>
    </location>
</feature>
<dbReference type="EMBL" id="JAKCXM010000071">
    <property type="protein sequence ID" value="KAJ0404008.1"/>
    <property type="molecule type" value="Genomic_DNA"/>
</dbReference>
<protein>
    <recommendedName>
        <fullName evidence="9">PHD-type domain-containing protein</fullName>
    </recommendedName>
</protein>
<feature type="coiled-coil region" evidence="7">
    <location>
        <begin position="533"/>
        <end position="642"/>
    </location>
</feature>
<reference evidence="10" key="1">
    <citation type="submission" date="2021-12" db="EMBL/GenBank/DDBJ databases">
        <title>Prjna785345.</title>
        <authorList>
            <person name="Rujirawat T."/>
            <person name="Krajaejun T."/>
        </authorList>
    </citation>
    <scope>NUCLEOTIDE SEQUENCE</scope>
    <source>
        <strain evidence="10">Pi057C3</strain>
    </source>
</reference>
<gene>
    <name evidence="10" type="ORF">P43SY_001402</name>
</gene>
<dbReference type="InterPro" id="IPR011011">
    <property type="entry name" value="Znf_FYVE_PHD"/>
</dbReference>
<keyword evidence="11" id="KW-1185">Reference proteome</keyword>
<comment type="caution">
    <text evidence="10">The sequence shown here is derived from an EMBL/GenBank/DDBJ whole genome shotgun (WGS) entry which is preliminary data.</text>
</comment>
<dbReference type="CDD" id="cd15545">
    <property type="entry name" value="PHD_BAZ2A_like"/>
    <property type="match status" value="1"/>
</dbReference>